<comment type="caution">
    <text evidence="7">The sequence shown here is derived from an EMBL/GenBank/DDBJ whole genome shotgun (WGS) entry which is preliminary data.</text>
</comment>
<evidence type="ECO:0000313" key="8">
    <source>
        <dbReference type="Proteomes" id="UP000294555"/>
    </source>
</evidence>
<gene>
    <name evidence="7" type="ORF">EZJ58_3546</name>
</gene>
<dbReference type="Pfam" id="PF01011">
    <property type="entry name" value="PQQ"/>
    <property type="match status" value="1"/>
</dbReference>
<evidence type="ECO:0000256" key="4">
    <source>
        <dbReference type="SAM" id="MobiDB-lite"/>
    </source>
</evidence>
<dbReference type="InterPro" id="IPR011047">
    <property type="entry name" value="Quinoprotein_ADH-like_sf"/>
</dbReference>
<dbReference type="InterPro" id="IPR017511">
    <property type="entry name" value="PQQ_mDH"/>
</dbReference>
<dbReference type="SMART" id="SM00564">
    <property type="entry name" value="PQQ"/>
    <property type="match status" value="5"/>
</dbReference>
<dbReference type="NCBIfam" id="TIGR03074">
    <property type="entry name" value="PQQ_membr_DH"/>
    <property type="match status" value="1"/>
</dbReference>
<dbReference type="RefSeq" id="WP_132924077.1">
    <property type="nucleotide sequence ID" value="NZ_SJOI01000001.1"/>
</dbReference>
<feature type="transmembrane region" description="Helical" evidence="5">
    <location>
        <begin position="128"/>
        <end position="147"/>
    </location>
</feature>
<keyword evidence="3" id="KW-0560">Oxidoreductase</keyword>
<dbReference type="PANTHER" id="PTHR32303:SF4">
    <property type="entry name" value="QUINOPROTEIN GLUCOSE DEHYDROGENASE"/>
    <property type="match status" value="1"/>
</dbReference>
<feature type="region of interest" description="Disordered" evidence="4">
    <location>
        <begin position="509"/>
        <end position="528"/>
    </location>
</feature>
<dbReference type="CDD" id="cd10280">
    <property type="entry name" value="PQQ_mGDH"/>
    <property type="match status" value="1"/>
</dbReference>
<comment type="cofactor">
    <cofactor evidence="1">
        <name>pyrroloquinoline quinone</name>
        <dbReference type="ChEBI" id="CHEBI:58442"/>
    </cofactor>
</comment>
<evidence type="ECO:0000256" key="3">
    <source>
        <dbReference type="ARBA" id="ARBA00023002"/>
    </source>
</evidence>
<evidence type="ECO:0000256" key="1">
    <source>
        <dbReference type="ARBA" id="ARBA00001931"/>
    </source>
</evidence>
<dbReference type="OrthoDB" id="9794322at2"/>
<feature type="domain" description="Pyrrolo-quinoline quinone repeat" evidence="6">
    <location>
        <begin position="175"/>
        <end position="772"/>
    </location>
</feature>
<dbReference type="Gene3D" id="2.140.10.10">
    <property type="entry name" value="Quinoprotein alcohol dehydrogenase-like superfamily"/>
    <property type="match status" value="2"/>
</dbReference>
<keyword evidence="5" id="KW-1133">Transmembrane helix</keyword>
<evidence type="ECO:0000313" key="7">
    <source>
        <dbReference type="EMBL" id="TCL05367.1"/>
    </source>
</evidence>
<dbReference type="EMBL" id="SJOI01000001">
    <property type="protein sequence ID" value="TCL05367.1"/>
    <property type="molecule type" value="Genomic_DNA"/>
</dbReference>
<dbReference type="GO" id="GO:0008876">
    <property type="term" value="F:quinoprotein glucose dehydrogenase activity"/>
    <property type="evidence" value="ECO:0007669"/>
    <property type="project" value="TreeGrafter"/>
</dbReference>
<feature type="transmembrane region" description="Helical" evidence="5">
    <location>
        <begin position="47"/>
        <end position="64"/>
    </location>
</feature>
<feature type="transmembrane region" description="Helical" evidence="5">
    <location>
        <begin position="16"/>
        <end position="41"/>
    </location>
</feature>
<dbReference type="PANTHER" id="PTHR32303">
    <property type="entry name" value="QUINOPROTEIN ALCOHOL DEHYDROGENASE (CYTOCHROME C)"/>
    <property type="match status" value="1"/>
</dbReference>
<evidence type="ECO:0000259" key="6">
    <source>
        <dbReference type="Pfam" id="PF01011"/>
    </source>
</evidence>
<evidence type="ECO:0000256" key="2">
    <source>
        <dbReference type="ARBA" id="ARBA00008156"/>
    </source>
</evidence>
<dbReference type="GO" id="GO:0048038">
    <property type="term" value="F:quinone binding"/>
    <property type="evidence" value="ECO:0007669"/>
    <property type="project" value="InterPro"/>
</dbReference>
<dbReference type="InterPro" id="IPR002372">
    <property type="entry name" value="PQQ_rpt_dom"/>
</dbReference>
<dbReference type="InterPro" id="IPR018391">
    <property type="entry name" value="PQQ_b-propeller_rpt"/>
</dbReference>
<dbReference type="Proteomes" id="UP000294555">
    <property type="component" value="Unassembled WGS sequence"/>
</dbReference>
<comment type="similarity">
    <text evidence="2">Belongs to the bacterial PQQ dehydrogenase family.</text>
</comment>
<dbReference type="AlphaFoldDB" id="A0A4R1NEM6"/>
<keyword evidence="8" id="KW-1185">Reference proteome</keyword>
<keyword evidence="5" id="KW-0812">Transmembrane</keyword>
<feature type="transmembrane region" description="Helical" evidence="5">
    <location>
        <begin position="93"/>
        <end position="116"/>
    </location>
</feature>
<keyword evidence="5" id="KW-0472">Membrane</keyword>
<name>A0A4R1NEM6_9GAMM</name>
<sequence>MNSSNEGSVKHSRLRYFGMVVFGIVLIIAGAILAVLGFKLLRLHGSPYYLTIGLVWVIAGLLTLFRRGAGLYLYAISFIATLIWSLWESGLNGWALVPRLDLPLLFLIFAVLLMPARRANGEKGYRPYGIALLVVTVVGLGIAVPMAQKPYPVAAVTTKPGNYFDDVTAPASQDWPTYGGGYGAQRFSALSQITPGNVSGLQRAWVYRTGEPHMANYGNELTPIKIGDTVYGCTIRHKVFAVDAATGKQKWMFDPKTPPESSAPNSACRGVSYYANPQAQPGQACSTRIIAGTMDAKLVAVDAQTGQACEDFGSHGFVDLMQGLGKWPPSIVSETSAPTIVRGVVVAGQQVMDGQLRSAPSGVVRGYDAVTGQLRFAWDMEQPDITTLPAPGNTYSLGTPNMWSTAVGDEKLGLVYLPMASSAGDYYSSTRNDEERKYDSGITALDVATGKPRWVYQFVKNDVWDYDTPAQPSLVDFPTDKGNVPALIVTTKQGDLWVLDRRTGQPLHQVEEQKVPQGGVEPAERAPVQKRSLYSRTQKPDLTEKMMWGISPIDQLVCRIQYRSASYQGIFTAPTADKPWIEYPGNNGGSDWGSVSVDVHNGLIIENYNDLPSYSKLVPRAVDDAMNVFWLGDPRYKNPPPGRNRPQAGLPYGQDVNTGWVSNIGVICKQPPFGMIKGIDLASGKTLWDRPLGTAERNGPWGLHSMLPFQIGLPNNGGVLTTTSGLAFVGATTDDYLRAIDVHTGKTLWKDQLPAGGQATPMTYEVNGRQFVIIMAGGHHGMMTPEGDYVIAYALPEQK</sequence>
<dbReference type="SUPFAM" id="SSF50998">
    <property type="entry name" value="Quinoprotein alcohol dehydrogenase-like"/>
    <property type="match status" value="1"/>
</dbReference>
<evidence type="ECO:0000256" key="5">
    <source>
        <dbReference type="SAM" id="Phobius"/>
    </source>
</evidence>
<accession>A0A4R1NEM6</accession>
<dbReference type="GO" id="GO:0016020">
    <property type="term" value="C:membrane"/>
    <property type="evidence" value="ECO:0007669"/>
    <property type="project" value="InterPro"/>
</dbReference>
<reference evidence="7 8" key="1">
    <citation type="submission" date="2019-02" db="EMBL/GenBank/DDBJ databases">
        <title>Investigation of anaerobic lignin degradation for improved lignocellulosic biofuels.</title>
        <authorList>
            <person name="Deangelis K."/>
        </authorList>
    </citation>
    <scope>NUCLEOTIDE SEQUENCE [LARGE SCALE GENOMIC DNA]</scope>
    <source>
        <strain evidence="7 8">159R</strain>
    </source>
</reference>
<organism evidence="7 8">
    <name type="scientific">Sodalis ligni</name>
    <dbReference type="NCBI Taxonomy" id="2697027"/>
    <lineage>
        <taxon>Bacteria</taxon>
        <taxon>Pseudomonadati</taxon>
        <taxon>Pseudomonadota</taxon>
        <taxon>Gammaproteobacteria</taxon>
        <taxon>Enterobacterales</taxon>
        <taxon>Bruguierivoracaceae</taxon>
        <taxon>Sodalis</taxon>
    </lineage>
</organism>
<protein>
    <submittedName>
        <fullName evidence="7">Quinoprotein glucose dehydrogenase</fullName>
    </submittedName>
</protein>
<proteinExistence type="inferred from homology"/>
<feature type="transmembrane region" description="Helical" evidence="5">
    <location>
        <begin position="71"/>
        <end position="87"/>
    </location>
</feature>